<proteinExistence type="inferred from homology"/>
<dbReference type="Gene3D" id="2.40.30.170">
    <property type="match status" value="1"/>
</dbReference>
<dbReference type="InterPro" id="IPR058792">
    <property type="entry name" value="Beta-barrel_RND_2"/>
</dbReference>
<dbReference type="STRING" id="713585.THITH_04980"/>
<dbReference type="Proteomes" id="UP000005289">
    <property type="component" value="Chromosome"/>
</dbReference>
<evidence type="ECO:0000256" key="3">
    <source>
        <dbReference type="SAM" id="MobiDB-lite"/>
    </source>
</evidence>
<keyword evidence="2" id="KW-0175">Coiled coil</keyword>
<dbReference type="GO" id="GO:1990281">
    <property type="term" value="C:efflux pump complex"/>
    <property type="evidence" value="ECO:0007669"/>
    <property type="project" value="TreeGrafter"/>
</dbReference>
<keyword evidence="7" id="KW-1185">Reference proteome</keyword>
<feature type="coiled-coil region" evidence="2">
    <location>
        <begin position="122"/>
        <end position="173"/>
    </location>
</feature>
<dbReference type="FunFam" id="2.40.30.170:FF:000010">
    <property type="entry name" value="Efflux RND transporter periplasmic adaptor subunit"/>
    <property type="match status" value="1"/>
</dbReference>
<dbReference type="EMBL" id="CP007029">
    <property type="protein sequence ID" value="AHE97721.1"/>
    <property type="molecule type" value="Genomic_DNA"/>
</dbReference>
<feature type="domain" description="Multidrug resistance protein MdtA-like barrel-sandwich hybrid" evidence="4">
    <location>
        <begin position="67"/>
        <end position="152"/>
    </location>
</feature>
<evidence type="ECO:0000259" key="4">
    <source>
        <dbReference type="Pfam" id="PF25917"/>
    </source>
</evidence>
<accession>W0DH47</accession>
<reference evidence="6 7" key="1">
    <citation type="submission" date="2013-12" db="EMBL/GenBank/DDBJ databases">
        <authorList>
            <consortium name="DOE Joint Genome Institute"/>
            <person name="Muyzer G."/>
            <person name="Huntemann M."/>
            <person name="Han J."/>
            <person name="Chen A."/>
            <person name="Kyrpides N."/>
            <person name="Mavromatis K."/>
            <person name="Markowitz V."/>
            <person name="Palaniappan K."/>
            <person name="Ivanova N."/>
            <person name="Schaumberg A."/>
            <person name="Pati A."/>
            <person name="Liolios K."/>
            <person name="Nordberg H.P."/>
            <person name="Cantor M.N."/>
            <person name="Hua S.X."/>
            <person name="Woyke T."/>
        </authorList>
    </citation>
    <scope>NUCLEOTIDE SEQUENCE [LARGE SCALE GENOMIC DNA]</scope>
    <source>
        <strain evidence="6 7">ARh 1</strain>
    </source>
</reference>
<dbReference type="HOGENOM" id="CLU_018816_1_2_6"/>
<dbReference type="GO" id="GO:0015562">
    <property type="term" value="F:efflux transmembrane transporter activity"/>
    <property type="evidence" value="ECO:0007669"/>
    <property type="project" value="TreeGrafter"/>
</dbReference>
<feature type="domain" description="CusB-like beta-barrel" evidence="5">
    <location>
        <begin position="236"/>
        <end position="304"/>
    </location>
</feature>
<evidence type="ECO:0000256" key="1">
    <source>
        <dbReference type="ARBA" id="ARBA00009477"/>
    </source>
</evidence>
<dbReference type="AlphaFoldDB" id="W0DH47"/>
<evidence type="ECO:0000313" key="7">
    <source>
        <dbReference type="Proteomes" id="UP000005289"/>
    </source>
</evidence>
<dbReference type="Gene3D" id="2.40.420.20">
    <property type="match status" value="1"/>
</dbReference>
<evidence type="ECO:0000256" key="2">
    <source>
        <dbReference type="SAM" id="Coils"/>
    </source>
</evidence>
<gene>
    <name evidence="6" type="ORF">THITH_04980</name>
</gene>
<comment type="similarity">
    <text evidence="1">Belongs to the membrane fusion protein (MFP) (TC 8.A.1) family.</text>
</comment>
<dbReference type="NCBIfam" id="TIGR01730">
    <property type="entry name" value="RND_mfp"/>
    <property type="match status" value="1"/>
</dbReference>
<dbReference type="OrthoDB" id="9800613at2"/>
<dbReference type="InterPro" id="IPR058625">
    <property type="entry name" value="MdtA-like_BSH"/>
</dbReference>
<dbReference type="Gene3D" id="2.40.50.100">
    <property type="match status" value="1"/>
</dbReference>
<dbReference type="Pfam" id="PF25954">
    <property type="entry name" value="Beta-barrel_RND_2"/>
    <property type="match status" value="1"/>
</dbReference>
<protein>
    <submittedName>
        <fullName evidence="6">RND transporter</fullName>
    </submittedName>
</protein>
<dbReference type="PANTHER" id="PTHR30469">
    <property type="entry name" value="MULTIDRUG RESISTANCE PROTEIN MDTA"/>
    <property type="match status" value="1"/>
</dbReference>
<organism evidence="6 7">
    <name type="scientific">Thioalkalivibrio paradoxus ARh 1</name>
    <dbReference type="NCBI Taxonomy" id="713585"/>
    <lineage>
        <taxon>Bacteria</taxon>
        <taxon>Pseudomonadati</taxon>
        <taxon>Pseudomonadota</taxon>
        <taxon>Gammaproteobacteria</taxon>
        <taxon>Chromatiales</taxon>
        <taxon>Ectothiorhodospiraceae</taxon>
        <taxon>Thioalkalivibrio</taxon>
    </lineage>
</organism>
<evidence type="ECO:0000259" key="5">
    <source>
        <dbReference type="Pfam" id="PF25954"/>
    </source>
</evidence>
<dbReference type="KEGG" id="tti:THITH_04980"/>
<dbReference type="RefSeq" id="WP_006748844.1">
    <property type="nucleotide sequence ID" value="NZ_CP007029.1"/>
</dbReference>
<dbReference type="InterPro" id="IPR006143">
    <property type="entry name" value="RND_pump_MFP"/>
</dbReference>
<evidence type="ECO:0000313" key="6">
    <source>
        <dbReference type="EMBL" id="AHE97721.1"/>
    </source>
</evidence>
<dbReference type="SUPFAM" id="SSF111369">
    <property type="entry name" value="HlyD-like secretion proteins"/>
    <property type="match status" value="1"/>
</dbReference>
<feature type="region of interest" description="Disordered" evidence="3">
    <location>
        <begin position="381"/>
        <end position="401"/>
    </location>
</feature>
<sequence length="401" mass="43688">MTRLLLAFVTLAALAGAGIFWWLEREPDPAGARPAAAARPVAVETVPVQTRDLVRELFLTGSLEASRRIEVMPRVGGRIERIPVEIGDSVVPGDLLLQLDPEEFQQDLLQAEAEFAVAQASLGEARESLNAARRELTRVRELRGQGIASAAELEAAETQVALQQTRVELAQSQLRSREAARRNAQIRAEFAQVRADWKNGLPRHVAERMADPGAVVAANTPVLTLVALDPLRAVVFVTEADYGRLRAGQPVRLRTAAWPGDTFTGRVTRIAPEFREASRQARVEIEVPNPELQLRPGMFAEIAVELEHRPGAQSVPRDALLQRDEGFVLFTVDAAADPPQARRHRVTPGIRDGDWVEIVEPELSGAVVTLGQHLLSEDTPVRLQEAGGMPSRGEADAAPGP</sequence>
<name>W0DH47_9GAMM</name>
<dbReference type="PANTHER" id="PTHR30469:SF15">
    <property type="entry name" value="HLYD FAMILY OF SECRETION PROTEINS"/>
    <property type="match status" value="1"/>
</dbReference>
<dbReference type="Pfam" id="PF25917">
    <property type="entry name" value="BSH_RND"/>
    <property type="match status" value="1"/>
</dbReference>
<dbReference type="Gene3D" id="1.10.287.470">
    <property type="entry name" value="Helix hairpin bin"/>
    <property type="match status" value="1"/>
</dbReference>